<keyword evidence="4" id="KW-1185">Reference proteome</keyword>
<sequence>MPAAPGVSGVPGAPTADASPAPGAPPTAELYRSLADLAYAMAGPRAHTRLRTEAEVPVDRASLALLRTVTAASSPLRIGELAEALMVRPSHVSREVRRLQKRGLVAFLTDARDQRVRQITVTEDGRDLVDRAQATGRRWLSDALDSFTPQELNTTAAVIRRVIEAYRNE</sequence>
<evidence type="ECO:0000313" key="3">
    <source>
        <dbReference type="EMBL" id="GHH85383.1"/>
    </source>
</evidence>
<dbReference type="SMART" id="SM00347">
    <property type="entry name" value="HTH_MARR"/>
    <property type="match status" value="1"/>
</dbReference>
<feature type="region of interest" description="Disordered" evidence="1">
    <location>
        <begin position="1"/>
        <end position="25"/>
    </location>
</feature>
<dbReference type="InterPro" id="IPR036390">
    <property type="entry name" value="WH_DNA-bd_sf"/>
</dbReference>
<dbReference type="PRINTS" id="PR00598">
    <property type="entry name" value="HTHMARR"/>
</dbReference>
<protein>
    <submittedName>
        <fullName evidence="3">MarR family transcriptional regulator</fullName>
    </submittedName>
</protein>
<dbReference type="InterPro" id="IPR036388">
    <property type="entry name" value="WH-like_DNA-bd_sf"/>
</dbReference>
<dbReference type="PANTHER" id="PTHR33164">
    <property type="entry name" value="TRANSCRIPTIONAL REGULATOR, MARR FAMILY"/>
    <property type="match status" value="1"/>
</dbReference>
<comment type="caution">
    <text evidence="3">The sequence shown here is derived from an EMBL/GenBank/DDBJ whole genome shotgun (WGS) entry which is preliminary data.</text>
</comment>
<dbReference type="InterPro" id="IPR000835">
    <property type="entry name" value="HTH_MarR-typ"/>
</dbReference>
<dbReference type="Proteomes" id="UP000603708">
    <property type="component" value="Unassembled WGS sequence"/>
</dbReference>
<name>A0A919GJZ1_9ACTN</name>
<gene>
    <name evidence="3" type="ORF">GCM10018793_53190</name>
</gene>
<accession>A0A919GJZ1</accession>
<reference evidence="3" key="2">
    <citation type="submission" date="2020-09" db="EMBL/GenBank/DDBJ databases">
        <authorList>
            <person name="Sun Q."/>
            <person name="Ohkuma M."/>
        </authorList>
    </citation>
    <scope>NUCLEOTIDE SEQUENCE</scope>
    <source>
        <strain evidence="3">JCM 5069</strain>
    </source>
</reference>
<dbReference type="AlphaFoldDB" id="A0A919GJZ1"/>
<dbReference type="GO" id="GO:0003700">
    <property type="term" value="F:DNA-binding transcription factor activity"/>
    <property type="evidence" value="ECO:0007669"/>
    <property type="project" value="InterPro"/>
</dbReference>
<feature type="domain" description="HTH marR-type" evidence="2">
    <location>
        <begin position="27"/>
        <end position="164"/>
    </location>
</feature>
<dbReference type="InterPro" id="IPR039422">
    <property type="entry name" value="MarR/SlyA-like"/>
</dbReference>
<dbReference type="PANTHER" id="PTHR33164:SF57">
    <property type="entry name" value="MARR-FAMILY TRANSCRIPTIONAL REGULATOR"/>
    <property type="match status" value="1"/>
</dbReference>
<dbReference type="Gene3D" id="1.10.10.10">
    <property type="entry name" value="Winged helix-like DNA-binding domain superfamily/Winged helix DNA-binding domain"/>
    <property type="match status" value="1"/>
</dbReference>
<reference evidence="3" key="1">
    <citation type="journal article" date="2014" name="Int. J. Syst. Evol. Microbiol.">
        <title>Complete genome sequence of Corynebacterium casei LMG S-19264T (=DSM 44701T), isolated from a smear-ripened cheese.</title>
        <authorList>
            <consortium name="US DOE Joint Genome Institute (JGI-PGF)"/>
            <person name="Walter F."/>
            <person name="Albersmeier A."/>
            <person name="Kalinowski J."/>
            <person name="Ruckert C."/>
        </authorList>
    </citation>
    <scope>NUCLEOTIDE SEQUENCE</scope>
    <source>
        <strain evidence="3">JCM 5069</strain>
    </source>
</reference>
<dbReference type="EMBL" id="BNCD01000018">
    <property type="protein sequence ID" value="GHH85383.1"/>
    <property type="molecule type" value="Genomic_DNA"/>
</dbReference>
<proteinExistence type="predicted"/>
<evidence type="ECO:0000313" key="4">
    <source>
        <dbReference type="Proteomes" id="UP000603708"/>
    </source>
</evidence>
<organism evidence="3 4">
    <name type="scientific">Streptomyces sulfonofaciens</name>
    <dbReference type="NCBI Taxonomy" id="68272"/>
    <lineage>
        <taxon>Bacteria</taxon>
        <taxon>Bacillati</taxon>
        <taxon>Actinomycetota</taxon>
        <taxon>Actinomycetes</taxon>
        <taxon>Kitasatosporales</taxon>
        <taxon>Streptomycetaceae</taxon>
        <taxon>Streptomyces</taxon>
    </lineage>
</organism>
<dbReference type="PROSITE" id="PS50995">
    <property type="entry name" value="HTH_MARR_2"/>
    <property type="match status" value="1"/>
</dbReference>
<dbReference type="GO" id="GO:0006950">
    <property type="term" value="P:response to stress"/>
    <property type="evidence" value="ECO:0007669"/>
    <property type="project" value="TreeGrafter"/>
</dbReference>
<evidence type="ECO:0000256" key="1">
    <source>
        <dbReference type="SAM" id="MobiDB-lite"/>
    </source>
</evidence>
<evidence type="ECO:0000259" key="2">
    <source>
        <dbReference type="PROSITE" id="PS50995"/>
    </source>
</evidence>
<dbReference type="SUPFAM" id="SSF46785">
    <property type="entry name" value="Winged helix' DNA-binding domain"/>
    <property type="match status" value="1"/>
</dbReference>
<dbReference type="Pfam" id="PF01047">
    <property type="entry name" value="MarR"/>
    <property type="match status" value="1"/>
</dbReference>